<dbReference type="EMBL" id="CP013695">
    <property type="protein sequence ID" value="ALU32116.1"/>
    <property type="molecule type" value="Genomic_DNA"/>
</dbReference>
<evidence type="ECO:0000313" key="5">
    <source>
        <dbReference type="Proteomes" id="UP000065473"/>
    </source>
</evidence>
<name>A0A0U2W4Y9_9CREN</name>
<protein>
    <submittedName>
        <fullName evidence="3">Uncharacterized protein</fullName>
    </submittedName>
</protein>
<sequence>MIMAKIDDKNKRISDARNERNRNIIPKSPTTGLKYNINVSSNGKGFIYYSKPEKFIKLA</sequence>
<feature type="region of interest" description="Disordered" evidence="1">
    <location>
        <begin position="1"/>
        <end position="27"/>
    </location>
</feature>
<dbReference type="STRING" id="1435377.SUSAZ_01160"/>
<gene>
    <name evidence="2" type="ORF">ATY89_05130</name>
    <name evidence="3" type="ORF">ATZ20_08155</name>
</gene>
<accession>A0A0U2W4Y9</accession>
<dbReference type="RefSeq" id="WP_015385387.1">
    <property type="nucleotide sequence ID" value="NZ_CP013695.1"/>
</dbReference>
<evidence type="ECO:0000313" key="4">
    <source>
        <dbReference type="Proteomes" id="UP000060043"/>
    </source>
</evidence>
<organism evidence="3 4">
    <name type="scientific">Sulfolobus acidocaldarius</name>
    <dbReference type="NCBI Taxonomy" id="2285"/>
    <lineage>
        <taxon>Archaea</taxon>
        <taxon>Thermoproteota</taxon>
        <taxon>Thermoprotei</taxon>
        <taxon>Sulfolobales</taxon>
        <taxon>Sulfolobaceae</taxon>
        <taxon>Sulfolobus</taxon>
    </lineage>
</organism>
<dbReference type="Proteomes" id="UP000060043">
    <property type="component" value="Chromosome"/>
</dbReference>
<dbReference type="Proteomes" id="UP000065473">
    <property type="component" value="Chromosome"/>
</dbReference>
<dbReference type="GeneID" id="14550759"/>
<dbReference type="EMBL" id="CP013694">
    <property type="protein sequence ID" value="ALU29387.1"/>
    <property type="molecule type" value="Genomic_DNA"/>
</dbReference>
<evidence type="ECO:0000313" key="3">
    <source>
        <dbReference type="EMBL" id="ALU32116.1"/>
    </source>
</evidence>
<evidence type="ECO:0000256" key="1">
    <source>
        <dbReference type="SAM" id="MobiDB-lite"/>
    </source>
</evidence>
<feature type="compositionally biased region" description="Basic and acidic residues" evidence="1">
    <location>
        <begin position="1"/>
        <end position="22"/>
    </location>
</feature>
<evidence type="ECO:0000313" key="2">
    <source>
        <dbReference type="EMBL" id="ALU29387.1"/>
    </source>
</evidence>
<dbReference type="AlphaFoldDB" id="A0A0U2W4Y9"/>
<reference evidence="4 5" key="1">
    <citation type="submission" date="2015-12" db="EMBL/GenBank/DDBJ databases">
        <title>A stable core within a dynamic pangenome in Sulfolobus acidocaldarius.</title>
        <authorList>
            <person name="Anderson R."/>
            <person name="Kouris A."/>
            <person name="Seward C."/>
            <person name="Campbell K."/>
            <person name="Whitaker R."/>
        </authorList>
    </citation>
    <scope>NUCLEOTIDE SEQUENCE [LARGE SCALE GENOMIC DNA]</scope>
    <source>
        <strain evidence="2 5">GG12-C01-09</strain>
        <strain evidence="3 4">NG05B_CO5_07</strain>
    </source>
</reference>
<proteinExistence type="predicted"/>